<gene>
    <name evidence="14" type="ORF">ALO67_03948</name>
</gene>
<comment type="similarity">
    <text evidence="2">Belongs to the peptidase S45 family.</text>
</comment>
<accession>A0AB34U843</accession>
<dbReference type="RefSeq" id="WP_144433494.1">
    <property type="nucleotide sequence ID" value="NZ_LJQN01000067.1"/>
</dbReference>
<dbReference type="Proteomes" id="UP000050545">
    <property type="component" value="Unassembled WGS sequence"/>
</dbReference>
<sequence length="817" mass="90828">MIKRFPLLSRLCLLIIIPAVTALALIYHSMLSSLPSPRTTLAWPGNDPSNVTILRDEHGVPHIQGDSDLAVFYAMGYAQAQDRLWQLTLQQRIAQGRLSEVFGRGLIKQDAWFRTLGLYRTATKDLLALSDSARASLQAYSDGVNAWVAGHPTLPPEFIALGIQPLPWTPVDSLAWIKVFALNLSGNLDDEMQRYIASAYFTKEQIAFLYKGHDAERADISEAQKSARMQALAAVLEGQRLVKADLNLGGKWLGSNAWVASGRLSREGRATLANDPHLGLSIPSWWYPATLEGKHLRSTGMSLVGLPAVVLGLNDDIAWGATSMTADVQDLYFETLDAGRPGHYLYNGKWEPLEVRSEEIKVKADFPSFLRTELKPVQLQIRSTLHGPIVTDTEPALDATGALRWVALEVTDTTYEALLNLNYARNWQEFKSALALFVSPALNFLYADVQGNIGYVGAGRIPIRKQGQGALPVPGMNDQYGWQGYIPFDKMPQRYNPPEGYLVSANDDITGPDYPYFISDSWAPPGRAQRIRQLLAHSIERTGEVDFNAHQQIQHDVLSLPATRMMGALGLLAGRTQRQEQALERLRHWDGSMSMDSVPATIFNVWMRHLVNQVFAAKAAVPFNQRGHIANIEAMFANTTTDQLYAALTDADSPWCRPGEKPIPCATALYAALDKTLDELEKLKGTDMQAWRWGDVQSAFYEHNPFSFIKPFNTFFERKVGTPGSTDTVNVAYSRFSHSEGYLKHTGAGFRQIIQMGQGTNVYLYMNSTGQSGNVMSAHYADMLIPFEQGQYYRMTLKSTGIEKDSSGSTPHHDAHQ</sequence>
<feature type="binding site" evidence="13">
    <location>
        <position position="330"/>
    </location>
    <ligand>
        <name>Ca(2+)</name>
        <dbReference type="ChEBI" id="CHEBI:29108"/>
    </ligand>
</feature>
<dbReference type="SUPFAM" id="SSF56235">
    <property type="entry name" value="N-terminal nucleophile aminohydrolases (Ntn hydrolases)"/>
    <property type="match status" value="1"/>
</dbReference>
<dbReference type="GO" id="GO:0042597">
    <property type="term" value="C:periplasmic space"/>
    <property type="evidence" value="ECO:0007669"/>
    <property type="project" value="UniProtKB-SubCell"/>
</dbReference>
<keyword evidence="3" id="KW-0673">Quorum sensing</keyword>
<dbReference type="PANTHER" id="PTHR34218:SF4">
    <property type="entry name" value="ACYL-HOMOSERINE LACTONE ACYLASE QUIP"/>
    <property type="match status" value="1"/>
</dbReference>
<comment type="subcellular location">
    <subcellularLocation>
        <location evidence="1">Periplasm</location>
    </subcellularLocation>
</comment>
<evidence type="ECO:0000256" key="2">
    <source>
        <dbReference type="ARBA" id="ARBA00006586"/>
    </source>
</evidence>
<comment type="caution">
    <text evidence="14">The sequence shown here is derived from an EMBL/GenBank/DDBJ whole genome shotgun (WGS) entry which is preliminary data.</text>
</comment>
<dbReference type="InterPro" id="IPR023343">
    <property type="entry name" value="Penicillin_amidase_dom1"/>
</dbReference>
<comment type="cofactor">
    <cofactor evidence="13">
        <name>Ca(2+)</name>
        <dbReference type="ChEBI" id="CHEBI:29108"/>
    </cofactor>
    <text evidence="13">Binds 1 Ca(2+) ion per dimer.</text>
</comment>
<reference evidence="14 15" key="1">
    <citation type="submission" date="2015-09" db="EMBL/GenBank/DDBJ databases">
        <title>Genome announcement of multiple Pseudomonas syringae strains.</title>
        <authorList>
            <person name="Thakur S."/>
            <person name="Wang P.W."/>
            <person name="Gong Y."/>
            <person name="Weir B.S."/>
            <person name="Guttman D.S."/>
        </authorList>
    </citation>
    <scope>NUCLEOTIDE SEQUENCE [LARGE SCALE GENOMIC DNA]</scope>
    <source>
        <strain evidence="14 15">ICMP9623</strain>
    </source>
</reference>
<dbReference type="InterPro" id="IPR002692">
    <property type="entry name" value="S45"/>
</dbReference>
<evidence type="ECO:0000313" key="15">
    <source>
        <dbReference type="Proteomes" id="UP000050545"/>
    </source>
</evidence>
<dbReference type="PIRSF" id="PIRSF001227">
    <property type="entry name" value="Pen_acylase"/>
    <property type="match status" value="1"/>
</dbReference>
<dbReference type="PANTHER" id="PTHR34218">
    <property type="entry name" value="PEPTIDASE S45 PENICILLIN AMIDASE"/>
    <property type="match status" value="1"/>
</dbReference>
<dbReference type="Gene3D" id="1.10.439.10">
    <property type="entry name" value="Penicillin Amidohydrolase, domain 1"/>
    <property type="match status" value="1"/>
</dbReference>
<protein>
    <recommendedName>
        <fullName evidence="10">Acyl-homoserine lactone acylase QuiP</fullName>
        <ecNumber evidence="9">3.5.1.97</ecNumber>
    </recommendedName>
</protein>
<comment type="catalytic activity">
    <reaction evidence="11">
        <text>an N-acyl-L-homoserine lactone + H2O = L-homoserine lactone + a carboxylate</text>
        <dbReference type="Rhea" id="RHEA:18937"/>
        <dbReference type="ChEBI" id="CHEBI:15377"/>
        <dbReference type="ChEBI" id="CHEBI:29067"/>
        <dbReference type="ChEBI" id="CHEBI:55474"/>
        <dbReference type="ChEBI" id="CHEBI:58633"/>
        <dbReference type="EC" id="3.5.1.97"/>
    </reaction>
</comment>
<evidence type="ECO:0000256" key="8">
    <source>
        <dbReference type="ARBA" id="ARBA00038735"/>
    </source>
</evidence>
<dbReference type="Gene3D" id="2.30.120.10">
    <property type="match status" value="1"/>
</dbReference>
<keyword evidence="7" id="KW-0865">Zymogen</keyword>
<dbReference type="Pfam" id="PF01804">
    <property type="entry name" value="Penicil_amidase"/>
    <property type="match status" value="1"/>
</dbReference>
<dbReference type="AlphaFoldDB" id="A0AB34U843"/>
<evidence type="ECO:0000256" key="6">
    <source>
        <dbReference type="ARBA" id="ARBA00022801"/>
    </source>
</evidence>
<keyword evidence="13" id="KW-0479">Metal-binding</keyword>
<feature type="binding site" evidence="13">
    <location>
        <position position="191"/>
    </location>
    <ligand>
        <name>Ca(2+)</name>
        <dbReference type="ChEBI" id="CHEBI:29108"/>
    </ligand>
</feature>
<feature type="binding site" evidence="13">
    <location>
        <position position="327"/>
    </location>
    <ligand>
        <name>Ca(2+)</name>
        <dbReference type="ChEBI" id="CHEBI:29108"/>
    </ligand>
</feature>
<evidence type="ECO:0000256" key="5">
    <source>
        <dbReference type="ARBA" id="ARBA00022764"/>
    </source>
</evidence>
<comment type="subunit">
    <text evidence="8">Heterodimer of an alpha subunit and a beta subunit processed from the same precursor.</text>
</comment>
<keyword evidence="6" id="KW-0378">Hydrolase</keyword>
<dbReference type="InterPro" id="IPR043147">
    <property type="entry name" value="Penicillin_amidase_A-knob"/>
</dbReference>
<dbReference type="GO" id="GO:0009372">
    <property type="term" value="P:quorum sensing"/>
    <property type="evidence" value="ECO:0007669"/>
    <property type="project" value="UniProtKB-KW"/>
</dbReference>
<dbReference type="GO" id="GO:0046872">
    <property type="term" value="F:metal ion binding"/>
    <property type="evidence" value="ECO:0007669"/>
    <property type="project" value="UniProtKB-KW"/>
</dbReference>
<dbReference type="InterPro" id="IPR043146">
    <property type="entry name" value="Penicillin_amidase_N_B-knob"/>
</dbReference>
<dbReference type="InterPro" id="IPR029055">
    <property type="entry name" value="Ntn_hydrolases_N"/>
</dbReference>
<dbReference type="EC" id="3.5.1.97" evidence="9"/>
<evidence type="ECO:0000256" key="11">
    <source>
        <dbReference type="ARBA" id="ARBA00048629"/>
    </source>
</evidence>
<dbReference type="Gene3D" id="3.60.20.10">
    <property type="entry name" value="Glutamine Phosphoribosylpyrophosphate, subunit 1, domain 1"/>
    <property type="match status" value="1"/>
</dbReference>
<evidence type="ECO:0000256" key="9">
    <source>
        <dbReference type="ARBA" id="ARBA00039041"/>
    </source>
</evidence>
<dbReference type="CDD" id="cd03747">
    <property type="entry name" value="Ntn_PGA_like"/>
    <property type="match status" value="1"/>
</dbReference>
<feature type="active site" description="Nucleophile" evidence="12">
    <location>
        <position position="255"/>
    </location>
</feature>
<keyword evidence="13" id="KW-0106">Calcium</keyword>
<evidence type="ECO:0000313" key="14">
    <source>
        <dbReference type="EMBL" id="KPX55527.1"/>
    </source>
</evidence>
<name>A0AB34U843_PSEA0</name>
<organism evidence="14 15">
    <name type="scientific">Pseudomonas amygdali pv. hibisci</name>
    <dbReference type="NCBI Taxonomy" id="251723"/>
    <lineage>
        <taxon>Bacteria</taxon>
        <taxon>Pseudomonadati</taxon>
        <taxon>Pseudomonadota</taxon>
        <taxon>Gammaproteobacteria</taxon>
        <taxon>Pseudomonadales</taxon>
        <taxon>Pseudomonadaceae</taxon>
        <taxon>Pseudomonas</taxon>
        <taxon>Pseudomonas amygdali</taxon>
    </lineage>
</organism>
<dbReference type="InterPro" id="IPR014395">
    <property type="entry name" value="Pen/GL7ACA/AHL_acylase"/>
</dbReference>
<evidence type="ECO:0000256" key="12">
    <source>
        <dbReference type="PIRSR" id="PIRSR001227-1"/>
    </source>
</evidence>
<evidence type="ECO:0000256" key="3">
    <source>
        <dbReference type="ARBA" id="ARBA00022654"/>
    </source>
</evidence>
<evidence type="ECO:0000256" key="7">
    <source>
        <dbReference type="ARBA" id="ARBA00023145"/>
    </source>
</evidence>
<evidence type="ECO:0000256" key="4">
    <source>
        <dbReference type="ARBA" id="ARBA00022729"/>
    </source>
</evidence>
<evidence type="ECO:0000256" key="13">
    <source>
        <dbReference type="PIRSR" id="PIRSR001227-2"/>
    </source>
</evidence>
<evidence type="ECO:0000256" key="1">
    <source>
        <dbReference type="ARBA" id="ARBA00004418"/>
    </source>
</evidence>
<dbReference type="Gene3D" id="1.10.1400.10">
    <property type="match status" value="1"/>
</dbReference>
<proteinExistence type="inferred from homology"/>
<dbReference type="GO" id="GO:0016811">
    <property type="term" value="F:hydrolase activity, acting on carbon-nitrogen (but not peptide) bonds, in linear amides"/>
    <property type="evidence" value="ECO:0007669"/>
    <property type="project" value="InterPro"/>
</dbReference>
<evidence type="ECO:0000256" key="10">
    <source>
        <dbReference type="ARBA" id="ARBA00039697"/>
    </source>
</evidence>
<dbReference type="GO" id="GO:0017000">
    <property type="term" value="P:antibiotic biosynthetic process"/>
    <property type="evidence" value="ECO:0007669"/>
    <property type="project" value="InterPro"/>
</dbReference>
<dbReference type="EMBL" id="LJQN01000067">
    <property type="protein sequence ID" value="KPX55527.1"/>
    <property type="molecule type" value="Genomic_DNA"/>
</dbReference>
<keyword evidence="5" id="KW-0574">Periplasm</keyword>
<keyword evidence="4" id="KW-0732">Signal</keyword>